<feature type="binding site" evidence="7">
    <location>
        <position position="125"/>
    </location>
    <ligand>
        <name>ATP</name>
        <dbReference type="ChEBI" id="CHEBI:30616"/>
    </ligand>
</feature>
<dbReference type="InterPro" id="IPR000719">
    <property type="entry name" value="Prot_kinase_dom"/>
</dbReference>
<evidence type="ECO:0000313" key="11">
    <source>
        <dbReference type="Proteomes" id="UP001162483"/>
    </source>
</evidence>
<evidence type="ECO:0000256" key="4">
    <source>
        <dbReference type="ARBA" id="ARBA00022741"/>
    </source>
</evidence>
<protein>
    <recommendedName>
        <fullName evidence="9">Protein kinase domain-containing protein</fullName>
    </recommendedName>
</protein>
<evidence type="ECO:0000256" key="1">
    <source>
        <dbReference type="ARBA" id="ARBA00022527"/>
    </source>
</evidence>
<dbReference type="InterPro" id="IPR017441">
    <property type="entry name" value="Protein_kinase_ATP_BS"/>
</dbReference>
<keyword evidence="5" id="KW-0418">Kinase</keyword>
<evidence type="ECO:0000256" key="3">
    <source>
        <dbReference type="ARBA" id="ARBA00022679"/>
    </source>
</evidence>
<feature type="domain" description="Protein kinase" evidence="9">
    <location>
        <begin position="93"/>
        <end position="320"/>
    </location>
</feature>
<dbReference type="SUPFAM" id="SSF56112">
    <property type="entry name" value="Protein kinase-like (PK-like)"/>
    <property type="match status" value="1"/>
</dbReference>
<keyword evidence="6 7" id="KW-0067">ATP-binding</keyword>
<keyword evidence="11" id="KW-1185">Reference proteome</keyword>
<feature type="non-terminal residue" evidence="10">
    <location>
        <position position="1"/>
    </location>
</feature>
<dbReference type="PROSITE" id="PS00107">
    <property type="entry name" value="PROTEIN_KINASE_ATP"/>
    <property type="match status" value="1"/>
</dbReference>
<comment type="similarity">
    <text evidence="8">Belongs to the protein kinase superfamily.</text>
</comment>
<keyword evidence="1 8" id="KW-0723">Serine/threonine-protein kinase</keyword>
<keyword evidence="4 7" id="KW-0547">Nucleotide-binding</keyword>
<keyword evidence="2" id="KW-0597">Phosphoprotein</keyword>
<name>A0ABN9D3A7_9NEOB</name>
<dbReference type="PANTHER" id="PTHR24351">
    <property type="entry name" value="RIBOSOMAL PROTEIN S6 KINASE"/>
    <property type="match status" value="1"/>
</dbReference>
<dbReference type="Proteomes" id="UP001162483">
    <property type="component" value="Unassembled WGS sequence"/>
</dbReference>
<comment type="caution">
    <text evidence="10">The sequence shown here is derived from an EMBL/GenBank/DDBJ whole genome shotgun (WGS) entry which is preliminary data.</text>
</comment>
<gene>
    <name evidence="10" type="ORF">SPARVUS_LOCUS6374820</name>
</gene>
<keyword evidence="3" id="KW-0808">Transferase</keyword>
<dbReference type="Pfam" id="PF00069">
    <property type="entry name" value="Pkinase"/>
    <property type="match status" value="1"/>
</dbReference>
<dbReference type="SMART" id="SM00220">
    <property type="entry name" value="S_TKc"/>
    <property type="match status" value="1"/>
</dbReference>
<dbReference type="Gene3D" id="1.10.510.10">
    <property type="entry name" value="Transferase(Phosphotransferase) domain 1"/>
    <property type="match status" value="1"/>
</dbReference>
<dbReference type="InterPro" id="IPR011009">
    <property type="entry name" value="Kinase-like_dom_sf"/>
</dbReference>
<evidence type="ECO:0000256" key="8">
    <source>
        <dbReference type="RuleBase" id="RU000304"/>
    </source>
</evidence>
<dbReference type="Gene3D" id="3.30.200.20">
    <property type="entry name" value="Phosphorylase Kinase, domain 1"/>
    <property type="match status" value="1"/>
</dbReference>
<dbReference type="PROSITE" id="PS00108">
    <property type="entry name" value="PROTEIN_KINASE_ST"/>
    <property type="match status" value="1"/>
</dbReference>
<proteinExistence type="inferred from homology"/>
<dbReference type="InterPro" id="IPR008271">
    <property type="entry name" value="Ser/Thr_kinase_AS"/>
</dbReference>
<accession>A0ABN9D3A7</accession>
<evidence type="ECO:0000313" key="10">
    <source>
        <dbReference type="EMBL" id="CAI9566449.1"/>
    </source>
</evidence>
<dbReference type="PROSITE" id="PS50011">
    <property type="entry name" value="PROTEIN_KINASE_DOM"/>
    <property type="match status" value="1"/>
</dbReference>
<sequence length="320" mass="36199">NTYSWLHLARDRGYGDIYRIPEIRSPFCSGPAAAMAAVFDLDLETEERDEENELDDDTEGIGNCDVPGSPCTEYDLSDSRICPGQETLSPQCFHILRVLGHGSYGKVFQVRKVIGSNSGKIFAMKVLQKAKLICQAKDTEHATAERNVLESVRHPFIVDLMYAFQTHGKLYLILECLSGGELFLHLEREGIFMEDTACFYLAEIALALGHLHSLGIIYRDLKPENVMLSAHGHIKLTDFGMCKESIHGDSVTHTFCGTVEYMYVFDSICCTRIEKREYLKAYSVSQRAEYTVQYPTSTNHIHIFVPYYTSRFNLFPSSPC</sequence>
<dbReference type="EMBL" id="CATNWA010014037">
    <property type="protein sequence ID" value="CAI9566449.1"/>
    <property type="molecule type" value="Genomic_DNA"/>
</dbReference>
<reference evidence="10" key="1">
    <citation type="submission" date="2023-05" db="EMBL/GenBank/DDBJ databases">
        <authorList>
            <person name="Stuckert A."/>
        </authorList>
    </citation>
    <scope>NUCLEOTIDE SEQUENCE</scope>
</reference>
<evidence type="ECO:0000259" key="9">
    <source>
        <dbReference type="PROSITE" id="PS50011"/>
    </source>
</evidence>
<evidence type="ECO:0000256" key="2">
    <source>
        <dbReference type="ARBA" id="ARBA00022553"/>
    </source>
</evidence>
<organism evidence="10 11">
    <name type="scientific">Staurois parvus</name>
    <dbReference type="NCBI Taxonomy" id="386267"/>
    <lineage>
        <taxon>Eukaryota</taxon>
        <taxon>Metazoa</taxon>
        <taxon>Chordata</taxon>
        <taxon>Craniata</taxon>
        <taxon>Vertebrata</taxon>
        <taxon>Euteleostomi</taxon>
        <taxon>Amphibia</taxon>
        <taxon>Batrachia</taxon>
        <taxon>Anura</taxon>
        <taxon>Neobatrachia</taxon>
        <taxon>Ranoidea</taxon>
        <taxon>Ranidae</taxon>
        <taxon>Staurois</taxon>
    </lineage>
</organism>
<evidence type="ECO:0000256" key="5">
    <source>
        <dbReference type="ARBA" id="ARBA00022777"/>
    </source>
</evidence>
<evidence type="ECO:0000256" key="7">
    <source>
        <dbReference type="PROSITE-ProRule" id="PRU10141"/>
    </source>
</evidence>
<evidence type="ECO:0000256" key="6">
    <source>
        <dbReference type="ARBA" id="ARBA00022840"/>
    </source>
</evidence>